<comment type="similarity">
    <text evidence="1">Belongs to the NADP-dependent oxidoreductase L4BD family.</text>
</comment>
<name>A0A8K0K355_LADFU</name>
<reference evidence="9" key="1">
    <citation type="submission" date="2013-04" db="EMBL/GenBank/DDBJ databases">
        <authorList>
            <person name="Qu J."/>
            <person name="Murali S.C."/>
            <person name="Bandaranaike D."/>
            <person name="Bellair M."/>
            <person name="Blankenburg K."/>
            <person name="Chao H."/>
            <person name="Dinh H."/>
            <person name="Doddapaneni H."/>
            <person name="Downs B."/>
            <person name="Dugan-Rocha S."/>
            <person name="Elkadiri S."/>
            <person name="Gnanaolivu R.D."/>
            <person name="Hernandez B."/>
            <person name="Javaid M."/>
            <person name="Jayaseelan J.C."/>
            <person name="Lee S."/>
            <person name="Li M."/>
            <person name="Ming W."/>
            <person name="Munidasa M."/>
            <person name="Muniz J."/>
            <person name="Nguyen L."/>
            <person name="Ongeri F."/>
            <person name="Osuji N."/>
            <person name="Pu L.-L."/>
            <person name="Puazo M."/>
            <person name="Qu C."/>
            <person name="Quiroz J."/>
            <person name="Raj R."/>
            <person name="Weissenberger G."/>
            <person name="Xin Y."/>
            <person name="Zou X."/>
            <person name="Han Y."/>
            <person name="Richards S."/>
            <person name="Worley K."/>
            <person name="Muzny D."/>
            <person name="Gibbs R."/>
        </authorList>
    </citation>
    <scope>NUCLEOTIDE SEQUENCE</scope>
    <source>
        <strain evidence="9">Sampled in the wild</strain>
    </source>
</reference>
<keyword evidence="3" id="KW-0560">Oxidoreductase</keyword>
<dbReference type="Proteomes" id="UP000792457">
    <property type="component" value="Unassembled WGS sequence"/>
</dbReference>
<dbReference type="SUPFAM" id="SSF50129">
    <property type="entry name" value="GroES-like"/>
    <property type="match status" value="2"/>
</dbReference>
<comment type="catalytic activity">
    <reaction evidence="5">
        <text>13,14-dihydro-15-oxo-prostaglandin F1alpha + NADP(+) = 15-oxoprostaglandin F1alpha + NADPH + H(+)</text>
        <dbReference type="Rhea" id="RHEA:50592"/>
        <dbReference type="ChEBI" id="CHEBI:15378"/>
        <dbReference type="ChEBI" id="CHEBI:57783"/>
        <dbReference type="ChEBI" id="CHEBI:58349"/>
        <dbReference type="ChEBI" id="CHEBI:79072"/>
        <dbReference type="ChEBI" id="CHEBI:133411"/>
    </reaction>
    <physiologicalReaction direction="right-to-left" evidence="5">
        <dbReference type="Rhea" id="RHEA:50594"/>
    </physiologicalReaction>
</comment>
<dbReference type="GO" id="GO:0006693">
    <property type="term" value="P:prostaglandin metabolic process"/>
    <property type="evidence" value="ECO:0007669"/>
    <property type="project" value="TreeGrafter"/>
</dbReference>
<evidence type="ECO:0000256" key="3">
    <source>
        <dbReference type="ARBA" id="ARBA00023002"/>
    </source>
</evidence>
<evidence type="ECO:0000313" key="10">
    <source>
        <dbReference type="Proteomes" id="UP000792457"/>
    </source>
</evidence>
<keyword evidence="10" id="KW-1185">Reference proteome</keyword>
<accession>A0A8K0K355</accession>
<dbReference type="InterPro" id="IPR041694">
    <property type="entry name" value="ADH_N_2"/>
</dbReference>
<dbReference type="InterPro" id="IPR036291">
    <property type="entry name" value="NAD(P)-bd_dom_sf"/>
</dbReference>
<dbReference type="SUPFAM" id="SSF51735">
    <property type="entry name" value="NAD(P)-binding Rossmann-fold domains"/>
    <property type="match status" value="1"/>
</dbReference>
<dbReference type="AlphaFoldDB" id="A0A8K0K355"/>
<evidence type="ECO:0000259" key="8">
    <source>
        <dbReference type="SMART" id="SM00829"/>
    </source>
</evidence>
<dbReference type="Pfam" id="PF00107">
    <property type="entry name" value="ADH_zinc_N"/>
    <property type="match status" value="1"/>
</dbReference>
<dbReference type="InterPro" id="IPR020843">
    <property type="entry name" value="ER"/>
</dbReference>
<evidence type="ECO:0000313" key="9">
    <source>
        <dbReference type="EMBL" id="KAG8225118.1"/>
    </source>
</evidence>
<dbReference type="InterPro" id="IPR045010">
    <property type="entry name" value="MDR_fam"/>
</dbReference>
<proteinExistence type="inferred from homology"/>
<dbReference type="PANTHER" id="PTHR43205">
    <property type="entry name" value="PROSTAGLANDIN REDUCTASE"/>
    <property type="match status" value="1"/>
</dbReference>
<evidence type="ECO:0000256" key="6">
    <source>
        <dbReference type="ARBA" id="ARBA00048290"/>
    </source>
</evidence>
<reference evidence="9" key="2">
    <citation type="submission" date="2017-10" db="EMBL/GenBank/DDBJ databases">
        <title>Ladona fulva Genome sequencing and assembly.</title>
        <authorList>
            <person name="Murali S."/>
            <person name="Richards S."/>
            <person name="Bandaranaike D."/>
            <person name="Bellair M."/>
            <person name="Blankenburg K."/>
            <person name="Chao H."/>
            <person name="Dinh H."/>
            <person name="Doddapaneni H."/>
            <person name="Dugan-Rocha S."/>
            <person name="Elkadiri S."/>
            <person name="Gnanaolivu R."/>
            <person name="Hernandez B."/>
            <person name="Skinner E."/>
            <person name="Javaid M."/>
            <person name="Lee S."/>
            <person name="Li M."/>
            <person name="Ming W."/>
            <person name="Munidasa M."/>
            <person name="Muniz J."/>
            <person name="Nguyen L."/>
            <person name="Hughes D."/>
            <person name="Osuji N."/>
            <person name="Pu L.-L."/>
            <person name="Puazo M."/>
            <person name="Qu C."/>
            <person name="Quiroz J."/>
            <person name="Raj R."/>
            <person name="Weissenberger G."/>
            <person name="Xin Y."/>
            <person name="Zou X."/>
            <person name="Han Y."/>
            <person name="Worley K."/>
            <person name="Muzny D."/>
            <person name="Gibbs R."/>
        </authorList>
    </citation>
    <scope>NUCLEOTIDE SEQUENCE</scope>
    <source>
        <strain evidence="9">Sampled in the wild</strain>
    </source>
</reference>
<gene>
    <name evidence="9" type="ORF">J437_LFUL006141</name>
</gene>
<protein>
    <recommendedName>
        <fullName evidence="4">15-oxoprostaglandin 13-reductase</fullName>
        <ecNumber evidence="2">1.3.1.48</ecNumber>
    </recommendedName>
    <alternativeName>
        <fullName evidence="4">15-oxoprostaglandin 13-reductase</fullName>
    </alternativeName>
</protein>
<dbReference type="Gene3D" id="3.90.180.10">
    <property type="entry name" value="Medium-chain alcohol dehydrogenases, catalytic domain"/>
    <property type="match status" value="1"/>
</dbReference>
<dbReference type="EMBL" id="KZ308225">
    <property type="protein sequence ID" value="KAG8225118.1"/>
    <property type="molecule type" value="Genomic_DNA"/>
</dbReference>
<dbReference type="Pfam" id="PF16884">
    <property type="entry name" value="ADH_N_2"/>
    <property type="match status" value="1"/>
</dbReference>
<comment type="caution">
    <text evidence="9">The sequence shown here is derived from an EMBL/GenBank/DDBJ whole genome shotgun (WGS) entry which is preliminary data.</text>
</comment>
<dbReference type="Gene3D" id="3.40.50.720">
    <property type="entry name" value="NAD(P)-binding Rossmann-like Domain"/>
    <property type="match status" value="1"/>
</dbReference>
<dbReference type="InterPro" id="IPR013149">
    <property type="entry name" value="ADH-like_C"/>
</dbReference>
<evidence type="ECO:0000256" key="7">
    <source>
        <dbReference type="ARBA" id="ARBA00049070"/>
    </source>
</evidence>
<evidence type="ECO:0000256" key="4">
    <source>
        <dbReference type="ARBA" id="ARBA00033119"/>
    </source>
</evidence>
<evidence type="ECO:0000256" key="5">
    <source>
        <dbReference type="ARBA" id="ARBA00047878"/>
    </source>
</evidence>
<feature type="domain" description="Enoyl reductase (ER)" evidence="8">
    <location>
        <begin position="38"/>
        <end position="267"/>
    </location>
</feature>
<dbReference type="GO" id="GO:0047522">
    <property type="term" value="F:15-oxoprostaglandin 13-reductase [NAD(P)+] activity"/>
    <property type="evidence" value="ECO:0007669"/>
    <property type="project" value="UniProtKB-EC"/>
</dbReference>
<dbReference type="EC" id="1.3.1.48" evidence="2"/>
<organism evidence="9 10">
    <name type="scientific">Ladona fulva</name>
    <name type="common">Scarce chaser dragonfly</name>
    <name type="synonym">Libellula fulva</name>
    <dbReference type="NCBI Taxonomy" id="123851"/>
    <lineage>
        <taxon>Eukaryota</taxon>
        <taxon>Metazoa</taxon>
        <taxon>Ecdysozoa</taxon>
        <taxon>Arthropoda</taxon>
        <taxon>Hexapoda</taxon>
        <taxon>Insecta</taxon>
        <taxon>Pterygota</taxon>
        <taxon>Palaeoptera</taxon>
        <taxon>Odonata</taxon>
        <taxon>Epiprocta</taxon>
        <taxon>Anisoptera</taxon>
        <taxon>Libelluloidea</taxon>
        <taxon>Libellulidae</taxon>
        <taxon>Ladona</taxon>
    </lineage>
</organism>
<sequence length="269" mass="30089">MINRVELFWFSFLKPESTGRFSNMVLNKKFIMHKRFEGEPKPSDFKLVEEKLPPISEGEFLCKAKWMSVDPYMRPYSARYPLGTTMIGSQVAENTAYFGLLELCQPKAGETVVVTGAAGAVGSIVGQIARIKGCKVIGFAGSDSKCKWLKDELAFDAAFNYKECSVAKALQESAPNGVDCYFDNVSENIIHISTTVIQMSLVAKQLKMEGFLVHRWANRWDEGINQLLEWVQEGKIKYRETISEGFDNMPAAFIGMLRGDNVGKAVVKV</sequence>
<dbReference type="OrthoDB" id="809632at2759"/>
<dbReference type="SMART" id="SM00829">
    <property type="entry name" value="PKS_ER"/>
    <property type="match status" value="1"/>
</dbReference>
<evidence type="ECO:0000256" key="1">
    <source>
        <dbReference type="ARBA" id="ARBA00010460"/>
    </source>
</evidence>
<comment type="catalytic activity">
    <reaction evidence="7">
        <text>13,14-dihydro-15-oxo-prostaglandin E1 + NADP(+) = 15-oxoprostaglandin E1 + NADPH + H(+)</text>
        <dbReference type="Rhea" id="RHEA:50584"/>
        <dbReference type="ChEBI" id="CHEBI:15378"/>
        <dbReference type="ChEBI" id="CHEBI:57401"/>
        <dbReference type="ChEBI" id="CHEBI:57783"/>
        <dbReference type="ChEBI" id="CHEBI:58349"/>
        <dbReference type="ChEBI" id="CHEBI:133408"/>
    </reaction>
    <physiologicalReaction direction="right-to-left" evidence="7">
        <dbReference type="Rhea" id="RHEA:50586"/>
    </physiologicalReaction>
</comment>
<dbReference type="PANTHER" id="PTHR43205:SF7">
    <property type="entry name" value="PROSTAGLANDIN REDUCTASE 1"/>
    <property type="match status" value="1"/>
</dbReference>
<dbReference type="InterPro" id="IPR011032">
    <property type="entry name" value="GroES-like_sf"/>
</dbReference>
<comment type="catalytic activity">
    <reaction evidence="6">
        <text>13,14-dihydro-15-oxo-PGF2alpha + NADP(+) = 15-oxoprostaglandin F2alpha + NADPH + H(+)</text>
        <dbReference type="Rhea" id="RHEA:50588"/>
        <dbReference type="ChEBI" id="CHEBI:15378"/>
        <dbReference type="ChEBI" id="CHEBI:57783"/>
        <dbReference type="ChEBI" id="CHEBI:58349"/>
        <dbReference type="ChEBI" id="CHEBI:133374"/>
        <dbReference type="ChEBI" id="CHEBI:133409"/>
    </reaction>
    <physiologicalReaction direction="right-to-left" evidence="6">
        <dbReference type="Rhea" id="RHEA:50590"/>
    </physiologicalReaction>
</comment>
<evidence type="ECO:0000256" key="2">
    <source>
        <dbReference type="ARBA" id="ARBA00011981"/>
    </source>
</evidence>